<dbReference type="GO" id="GO:0003676">
    <property type="term" value="F:nucleic acid binding"/>
    <property type="evidence" value="ECO:0007669"/>
    <property type="project" value="InterPro"/>
</dbReference>
<name>A0A4Y2IG28_ARAVE</name>
<gene>
    <name evidence="1" type="ORF">AVEN_228939_1</name>
</gene>
<keyword evidence="2" id="KW-1185">Reference proteome</keyword>
<proteinExistence type="predicted"/>
<accession>A0A4Y2IG28</accession>
<dbReference type="Proteomes" id="UP000499080">
    <property type="component" value="Unassembled WGS sequence"/>
</dbReference>
<dbReference type="EMBL" id="BGPR01002633">
    <property type="protein sequence ID" value="GBM76584.1"/>
    <property type="molecule type" value="Genomic_DNA"/>
</dbReference>
<protein>
    <submittedName>
        <fullName evidence="1">Uncharacterized protein</fullName>
    </submittedName>
</protein>
<comment type="caution">
    <text evidence="1">The sequence shown here is derived from an EMBL/GenBank/DDBJ whole genome shotgun (WGS) entry which is preliminary data.</text>
</comment>
<reference evidence="1 2" key="1">
    <citation type="journal article" date="2019" name="Sci. Rep.">
        <title>Orb-weaving spider Araneus ventricosus genome elucidates the spidroin gene catalogue.</title>
        <authorList>
            <person name="Kono N."/>
            <person name="Nakamura H."/>
            <person name="Ohtoshi R."/>
            <person name="Moran D.A.P."/>
            <person name="Shinohara A."/>
            <person name="Yoshida Y."/>
            <person name="Fujiwara M."/>
            <person name="Mori M."/>
            <person name="Tomita M."/>
            <person name="Arakawa K."/>
        </authorList>
    </citation>
    <scope>NUCLEOTIDE SEQUENCE [LARGE SCALE GENOMIC DNA]</scope>
</reference>
<dbReference type="Gene3D" id="3.30.420.10">
    <property type="entry name" value="Ribonuclease H-like superfamily/Ribonuclease H"/>
    <property type="match status" value="1"/>
</dbReference>
<sequence length="153" mass="17353">MLVKNAFKKTTTAIQQITEFERGRCGETTRRWIFFSQYSRKACQECYPLCMIVAAVVKGKYCLKEDQQENTLVVIAPDCKFVHQSVIQPVVLPFMNSIQGCFQQDNARPRSAVLQHDVQSVEMQPWPARSPDLSAIEHVWISLDDNSSASTPA</sequence>
<dbReference type="InterPro" id="IPR036397">
    <property type="entry name" value="RNaseH_sf"/>
</dbReference>
<organism evidence="1 2">
    <name type="scientific">Araneus ventricosus</name>
    <name type="common">Orbweaver spider</name>
    <name type="synonym">Epeira ventricosa</name>
    <dbReference type="NCBI Taxonomy" id="182803"/>
    <lineage>
        <taxon>Eukaryota</taxon>
        <taxon>Metazoa</taxon>
        <taxon>Ecdysozoa</taxon>
        <taxon>Arthropoda</taxon>
        <taxon>Chelicerata</taxon>
        <taxon>Arachnida</taxon>
        <taxon>Araneae</taxon>
        <taxon>Araneomorphae</taxon>
        <taxon>Entelegynae</taxon>
        <taxon>Araneoidea</taxon>
        <taxon>Araneidae</taxon>
        <taxon>Araneus</taxon>
    </lineage>
</organism>
<dbReference type="OrthoDB" id="25402at2759"/>
<evidence type="ECO:0000313" key="2">
    <source>
        <dbReference type="Proteomes" id="UP000499080"/>
    </source>
</evidence>
<dbReference type="AlphaFoldDB" id="A0A4Y2IG28"/>
<evidence type="ECO:0000313" key="1">
    <source>
        <dbReference type="EMBL" id="GBM76584.1"/>
    </source>
</evidence>